<dbReference type="GO" id="GO:0006633">
    <property type="term" value="P:fatty acid biosynthetic process"/>
    <property type="evidence" value="ECO:0007669"/>
    <property type="project" value="UniProtKB-KW"/>
</dbReference>
<comment type="catalytic activity">
    <reaction evidence="21">
        <text>(2E)-octenoyl-CoA + NADPH + H(+) = octanoyl-CoA + NADP(+)</text>
        <dbReference type="Rhea" id="RHEA:44952"/>
        <dbReference type="ChEBI" id="CHEBI:15378"/>
        <dbReference type="ChEBI" id="CHEBI:57386"/>
        <dbReference type="ChEBI" id="CHEBI:57783"/>
        <dbReference type="ChEBI" id="CHEBI:58349"/>
        <dbReference type="ChEBI" id="CHEBI:62242"/>
    </reaction>
    <physiologicalReaction direction="left-to-right" evidence="21">
        <dbReference type="Rhea" id="RHEA:44953"/>
    </physiologicalReaction>
</comment>
<reference evidence="23 24" key="1">
    <citation type="journal article" date="2013" name="Genome Announc.">
        <title>Draft Genome Sequence of a Hexachlorocyclohexane-Degrading Bacterium, Sphingobium baderi Strain LL03T.</title>
        <authorList>
            <person name="Kaur J."/>
            <person name="Verma H."/>
            <person name="Tripathi C."/>
            <person name="Khurana J.P."/>
            <person name="Lal R."/>
        </authorList>
    </citation>
    <scope>NUCLEOTIDE SEQUENCE [LARGE SCALE GENOMIC DNA]</scope>
    <source>
        <strain evidence="23 24">LL03</strain>
    </source>
</reference>
<evidence type="ECO:0000256" key="16">
    <source>
        <dbReference type="ARBA" id="ARBA00047570"/>
    </source>
</evidence>
<evidence type="ECO:0000256" key="17">
    <source>
        <dbReference type="ARBA" id="ARBA00048686"/>
    </source>
</evidence>
<evidence type="ECO:0000313" key="23">
    <source>
        <dbReference type="EMBL" id="EQB02885.1"/>
    </source>
</evidence>
<evidence type="ECO:0000256" key="13">
    <source>
        <dbReference type="ARBA" id="ARBA00038622"/>
    </source>
</evidence>
<evidence type="ECO:0000256" key="10">
    <source>
        <dbReference type="ARBA" id="ARBA00023140"/>
    </source>
</evidence>
<evidence type="ECO:0000256" key="8">
    <source>
        <dbReference type="ARBA" id="ARBA00023002"/>
    </source>
</evidence>
<evidence type="ECO:0000256" key="12">
    <source>
        <dbReference type="ARBA" id="ARBA00037124"/>
    </source>
</evidence>
<dbReference type="Pfam" id="PF13561">
    <property type="entry name" value="adh_short_C2"/>
    <property type="match status" value="1"/>
</dbReference>
<accession>T0HUC7</accession>
<evidence type="ECO:0000256" key="3">
    <source>
        <dbReference type="ARBA" id="ARBA00006484"/>
    </source>
</evidence>
<organism evidence="23 24">
    <name type="scientific">Sphingobium baderi LL03</name>
    <dbReference type="NCBI Taxonomy" id="1114964"/>
    <lineage>
        <taxon>Bacteria</taxon>
        <taxon>Pseudomonadati</taxon>
        <taxon>Pseudomonadota</taxon>
        <taxon>Alphaproteobacteria</taxon>
        <taxon>Sphingomonadales</taxon>
        <taxon>Sphingomonadaceae</taxon>
        <taxon>Sphingobium</taxon>
    </lineage>
</organism>
<dbReference type="InterPro" id="IPR052388">
    <property type="entry name" value="Peroxisomal_t2-enoyl-CoA_red"/>
</dbReference>
<dbReference type="GO" id="GO:0019166">
    <property type="term" value="F:trans-2-enoyl-CoA reductase (NADPH) activity"/>
    <property type="evidence" value="ECO:0007669"/>
    <property type="project" value="UniProtKB-EC"/>
</dbReference>
<evidence type="ECO:0000256" key="15">
    <source>
        <dbReference type="ARBA" id="ARBA00041063"/>
    </source>
</evidence>
<evidence type="ECO:0000256" key="22">
    <source>
        <dbReference type="ARBA" id="ARBA00051383"/>
    </source>
</evidence>
<dbReference type="eggNOG" id="COG1028">
    <property type="taxonomic scope" value="Bacteria"/>
</dbReference>
<evidence type="ECO:0000256" key="19">
    <source>
        <dbReference type="ARBA" id="ARBA00049251"/>
    </source>
</evidence>
<keyword evidence="5" id="KW-0597">Phosphoprotein</keyword>
<keyword evidence="10" id="KW-0576">Peroxisome</keyword>
<name>T0HUC7_9SPHN</name>
<evidence type="ECO:0000256" key="2">
    <source>
        <dbReference type="ARBA" id="ARBA00005189"/>
    </source>
</evidence>
<dbReference type="EC" id="1.3.1.38" evidence="14"/>
<dbReference type="Proteomes" id="UP000015524">
    <property type="component" value="Unassembled WGS sequence"/>
</dbReference>
<evidence type="ECO:0000256" key="6">
    <source>
        <dbReference type="ARBA" id="ARBA00022832"/>
    </source>
</evidence>
<keyword evidence="9" id="KW-0443">Lipid metabolism</keyword>
<dbReference type="InterPro" id="IPR002347">
    <property type="entry name" value="SDR_fam"/>
</dbReference>
<evidence type="ECO:0000256" key="5">
    <source>
        <dbReference type="ARBA" id="ARBA00022553"/>
    </source>
</evidence>
<dbReference type="SUPFAM" id="SSF51735">
    <property type="entry name" value="NAD(P)-binding Rossmann-fold domains"/>
    <property type="match status" value="1"/>
</dbReference>
<keyword evidence="7" id="KW-0521">NADP</keyword>
<comment type="pathway">
    <text evidence="2">Lipid metabolism.</text>
</comment>
<evidence type="ECO:0000256" key="9">
    <source>
        <dbReference type="ARBA" id="ARBA00023098"/>
    </source>
</evidence>
<evidence type="ECO:0000256" key="1">
    <source>
        <dbReference type="ARBA" id="ARBA00004275"/>
    </source>
</evidence>
<sequence length="262" mass="27454">MVTGGGTGLGKAIATGFARLGGTVAIASRDEAHRASGIAAIEAVGGKAIGVAIDVRSAESVKTAFDEVESRLGPVTILVNNAAANFPVPSEELSPNGWRAITQITLDGPYFCSTEFARRRIALGAPGAILNIGATYAWTGGPGAAPSAAAKAGVANLVQSLSVEWAPDGIRVNGLMPGNFPHDDQPQNLKDLPGRSDMADRIPAQRVGELHELAWAACFLCSPFASYITGHNLVIDGANWLRRGLRFPIFEPVRDWARSKKS</sequence>
<comment type="similarity">
    <text evidence="3">Belongs to the short-chain dehydrogenases/reductases (SDR) family.</text>
</comment>
<proteinExistence type="inferred from homology"/>
<comment type="subcellular location">
    <subcellularLocation>
        <location evidence="1">Peroxisome</location>
    </subcellularLocation>
</comment>
<evidence type="ECO:0000256" key="7">
    <source>
        <dbReference type="ARBA" id="ARBA00022857"/>
    </source>
</evidence>
<dbReference type="PRINTS" id="PR00081">
    <property type="entry name" value="GDHRDH"/>
</dbReference>
<dbReference type="EMBL" id="ATIB01000047">
    <property type="protein sequence ID" value="EQB02885.1"/>
    <property type="molecule type" value="Genomic_DNA"/>
</dbReference>
<dbReference type="PANTHER" id="PTHR24317:SF7">
    <property type="entry name" value="PEROXISOMAL TRANS-2-ENOYL-COA REDUCTASE"/>
    <property type="match status" value="1"/>
</dbReference>
<dbReference type="PATRIC" id="fig|1114964.3.peg.1417"/>
<dbReference type="FunFam" id="3.40.50.720:FF:000084">
    <property type="entry name" value="Short-chain dehydrogenase reductase"/>
    <property type="match status" value="1"/>
</dbReference>
<comment type="catalytic activity">
    <reaction evidence="16">
        <text>(2E)-dodecenoyl-CoA + NADPH + H(+) = dodecanoyl-CoA + NADP(+)</text>
        <dbReference type="Rhea" id="RHEA:44964"/>
        <dbReference type="ChEBI" id="CHEBI:15378"/>
        <dbReference type="ChEBI" id="CHEBI:57330"/>
        <dbReference type="ChEBI" id="CHEBI:57375"/>
        <dbReference type="ChEBI" id="CHEBI:57783"/>
        <dbReference type="ChEBI" id="CHEBI:58349"/>
    </reaction>
    <physiologicalReaction direction="left-to-right" evidence="16">
        <dbReference type="Rhea" id="RHEA:44965"/>
    </physiologicalReaction>
</comment>
<dbReference type="Gene3D" id="3.40.50.720">
    <property type="entry name" value="NAD(P)-binding Rossmann-like Domain"/>
    <property type="match status" value="1"/>
</dbReference>
<comment type="catalytic activity">
    <reaction evidence="20">
        <text>(2E)-decenoyl-CoA + NADPH + H(+) = decanoyl-CoA + NADP(+)</text>
        <dbReference type="Rhea" id="RHEA:44960"/>
        <dbReference type="ChEBI" id="CHEBI:15378"/>
        <dbReference type="ChEBI" id="CHEBI:57783"/>
        <dbReference type="ChEBI" id="CHEBI:58349"/>
        <dbReference type="ChEBI" id="CHEBI:61406"/>
        <dbReference type="ChEBI" id="CHEBI:61430"/>
    </reaction>
    <physiologicalReaction direction="left-to-right" evidence="20">
        <dbReference type="Rhea" id="RHEA:44961"/>
    </physiologicalReaction>
</comment>
<keyword evidence="6" id="KW-0276">Fatty acid metabolism</keyword>
<gene>
    <name evidence="23" type="ORF">L485_07300</name>
</gene>
<comment type="function">
    <text evidence="12">Participates in chain elongation of fatty acids. Catalyzes the reduction of trans-2-enoyl-CoAs of varying chain lengths from 6:1 to 16:1, having maximum activity with 10:1 CoA. Has no 2,4-dienoyl-CoA reductase activity.</text>
</comment>
<protein>
    <recommendedName>
        <fullName evidence="15">Peroxisomal trans-2-enoyl-CoA reductase</fullName>
        <ecNumber evidence="14">1.3.1.38</ecNumber>
    </recommendedName>
</protein>
<comment type="caution">
    <text evidence="23">The sequence shown here is derived from an EMBL/GenBank/DDBJ whole genome shotgun (WGS) entry which is preliminary data.</text>
</comment>
<comment type="catalytic activity">
    <reaction evidence="22">
        <text>2,5-dichlorocyclohexa-2,5-dien-1,4-diol + NAD(+) = 2,5-dichlorohydroquinone + NADH + H(+)</text>
        <dbReference type="Rhea" id="RHEA:15741"/>
        <dbReference type="ChEBI" id="CHEBI:15378"/>
        <dbReference type="ChEBI" id="CHEBI:27545"/>
        <dbReference type="ChEBI" id="CHEBI:28975"/>
        <dbReference type="ChEBI" id="CHEBI:57540"/>
        <dbReference type="ChEBI" id="CHEBI:57945"/>
    </reaction>
</comment>
<comment type="catalytic activity">
    <reaction evidence="18">
        <text>(2E)-hexenoyl-CoA + NADPH + H(+) = hexanoyl-CoA + NADP(+)</text>
        <dbReference type="Rhea" id="RHEA:44956"/>
        <dbReference type="ChEBI" id="CHEBI:15378"/>
        <dbReference type="ChEBI" id="CHEBI:57783"/>
        <dbReference type="ChEBI" id="CHEBI:58349"/>
        <dbReference type="ChEBI" id="CHEBI:62077"/>
        <dbReference type="ChEBI" id="CHEBI:62620"/>
    </reaction>
    <physiologicalReaction direction="left-to-right" evidence="18">
        <dbReference type="Rhea" id="RHEA:44957"/>
    </physiologicalReaction>
</comment>
<keyword evidence="11" id="KW-0275">Fatty acid biosynthesis</keyword>
<dbReference type="AlphaFoldDB" id="T0HUC7"/>
<evidence type="ECO:0000256" key="18">
    <source>
        <dbReference type="ARBA" id="ARBA00049108"/>
    </source>
</evidence>
<keyword evidence="24" id="KW-1185">Reference proteome</keyword>
<evidence type="ECO:0000256" key="11">
    <source>
        <dbReference type="ARBA" id="ARBA00023160"/>
    </source>
</evidence>
<keyword evidence="4" id="KW-0444">Lipid biosynthesis</keyword>
<comment type="subunit">
    <text evidence="13">Interacts with PEX5, probably required to target it into peroxisomes.</text>
</comment>
<dbReference type="PRINTS" id="PR00080">
    <property type="entry name" value="SDRFAMILY"/>
</dbReference>
<comment type="catalytic activity">
    <reaction evidence="19">
        <text>a (2E)-enoyl-CoA + NADPH + H(+) = a 2,3-saturated acyl-CoA + NADP(+)</text>
        <dbReference type="Rhea" id="RHEA:33763"/>
        <dbReference type="ChEBI" id="CHEBI:15378"/>
        <dbReference type="ChEBI" id="CHEBI:57783"/>
        <dbReference type="ChEBI" id="CHEBI:58349"/>
        <dbReference type="ChEBI" id="CHEBI:58856"/>
        <dbReference type="ChEBI" id="CHEBI:65111"/>
        <dbReference type="EC" id="1.3.1.38"/>
    </reaction>
    <physiologicalReaction direction="left-to-right" evidence="19">
        <dbReference type="Rhea" id="RHEA:33764"/>
    </physiologicalReaction>
</comment>
<dbReference type="PANTHER" id="PTHR24317">
    <property type="entry name" value="PEROXISOMAL TRANS-2-ENOYL-COA REDUCTASE"/>
    <property type="match status" value="1"/>
</dbReference>
<evidence type="ECO:0000256" key="14">
    <source>
        <dbReference type="ARBA" id="ARBA00038849"/>
    </source>
</evidence>
<evidence type="ECO:0000313" key="24">
    <source>
        <dbReference type="Proteomes" id="UP000015524"/>
    </source>
</evidence>
<evidence type="ECO:0000256" key="21">
    <source>
        <dbReference type="ARBA" id="ARBA00049559"/>
    </source>
</evidence>
<keyword evidence="8" id="KW-0560">Oxidoreductase</keyword>
<comment type="catalytic activity">
    <reaction evidence="17">
        <text>(2E)-tetradecenoyl-CoA + NADPH + H(+) = tetradecanoyl-CoA + NADP(+)</text>
        <dbReference type="Rhea" id="RHEA:44968"/>
        <dbReference type="ChEBI" id="CHEBI:15378"/>
        <dbReference type="ChEBI" id="CHEBI:57385"/>
        <dbReference type="ChEBI" id="CHEBI:57783"/>
        <dbReference type="ChEBI" id="CHEBI:58349"/>
        <dbReference type="ChEBI" id="CHEBI:61405"/>
    </reaction>
    <physiologicalReaction direction="left-to-right" evidence="17">
        <dbReference type="Rhea" id="RHEA:44969"/>
    </physiologicalReaction>
</comment>
<evidence type="ECO:0000256" key="4">
    <source>
        <dbReference type="ARBA" id="ARBA00022516"/>
    </source>
</evidence>
<dbReference type="InterPro" id="IPR036291">
    <property type="entry name" value="NAD(P)-bd_dom_sf"/>
</dbReference>
<evidence type="ECO:0000256" key="20">
    <source>
        <dbReference type="ARBA" id="ARBA00049386"/>
    </source>
</evidence>